<evidence type="ECO:0000256" key="1">
    <source>
        <dbReference type="ARBA" id="ARBA00004370"/>
    </source>
</evidence>
<keyword evidence="2" id="KW-0812">Transmembrane</keyword>
<evidence type="ECO:0000259" key="6">
    <source>
        <dbReference type="PROSITE" id="PS51775"/>
    </source>
</evidence>
<evidence type="ECO:0000256" key="4">
    <source>
        <dbReference type="ARBA" id="ARBA00023136"/>
    </source>
</evidence>
<dbReference type="PANTHER" id="PTHR31422:SF1">
    <property type="entry name" value="GTD-BINDING DOMAIN-CONTAINING PROTEIN"/>
    <property type="match status" value="1"/>
</dbReference>
<dbReference type="PROSITE" id="PS51775">
    <property type="entry name" value="GTD_BINDING"/>
    <property type="match status" value="1"/>
</dbReference>
<dbReference type="GO" id="GO:0080115">
    <property type="term" value="F:myosin XI tail binding"/>
    <property type="evidence" value="ECO:0007669"/>
    <property type="project" value="UniProtKB-ARBA"/>
</dbReference>
<organism evidence="7 8">
    <name type="scientific">Ziziphus jujuba var. spinosa</name>
    <dbReference type="NCBI Taxonomy" id="714518"/>
    <lineage>
        <taxon>Eukaryota</taxon>
        <taxon>Viridiplantae</taxon>
        <taxon>Streptophyta</taxon>
        <taxon>Embryophyta</taxon>
        <taxon>Tracheophyta</taxon>
        <taxon>Spermatophyta</taxon>
        <taxon>Magnoliopsida</taxon>
        <taxon>eudicotyledons</taxon>
        <taxon>Gunneridae</taxon>
        <taxon>Pentapetalae</taxon>
        <taxon>rosids</taxon>
        <taxon>fabids</taxon>
        <taxon>Rosales</taxon>
        <taxon>Rhamnaceae</taxon>
        <taxon>Paliureae</taxon>
        <taxon>Ziziphus</taxon>
    </lineage>
</organism>
<feature type="domain" description="GTD-binding" evidence="6">
    <location>
        <begin position="15"/>
        <end position="113"/>
    </location>
</feature>
<evidence type="ECO:0000313" key="7">
    <source>
        <dbReference type="EMBL" id="KAH7546118.1"/>
    </source>
</evidence>
<gene>
    <name evidence="7" type="ORF">FEM48_Zijuj01G0166600</name>
</gene>
<keyword evidence="4" id="KW-0472">Membrane</keyword>
<keyword evidence="5" id="KW-0175">Coiled coil</keyword>
<dbReference type="PANTHER" id="PTHR31422">
    <property type="entry name" value="BNAANNG28530D PROTEIN"/>
    <property type="match status" value="1"/>
</dbReference>
<evidence type="ECO:0000256" key="5">
    <source>
        <dbReference type="SAM" id="Coils"/>
    </source>
</evidence>
<dbReference type="EMBL" id="JAEACU010000001">
    <property type="protein sequence ID" value="KAH7546118.1"/>
    <property type="molecule type" value="Genomic_DNA"/>
</dbReference>
<keyword evidence="3" id="KW-1133">Transmembrane helix</keyword>
<name>A0A978W2D4_ZIZJJ</name>
<dbReference type="GO" id="GO:0016020">
    <property type="term" value="C:membrane"/>
    <property type="evidence" value="ECO:0007669"/>
    <property type="project" value="UniProtKB-SubCell"/>
</dbReference>
<dbReference type="Pfam" id="PF04576">
    <property type="entry name" value="Zein-binding"/>
    <property type="match status" value="1"/>
</dbReference>
<protein>
    <recommendedName>
        <fullName evidence="6">GTD-binding domain-containing protein</fullName>
    </recommendedName>
</protein>
<proteinExistence type="predicted"/>
<dbReference type="AlphaFoldDB" id="A0A978W2D4"/>
<accession>A0A978W2D4</accession>
<comment type="caution">
    <text evidence="7">The sequence shown here is derived from an EMBL/GenBank/DDBJ whole genome shotgun (WGS) entry which is preliminary data.</text>
</comment>
<feature type="coiled-coil region" evidence="5">
    <location>
        <begin position="386"/>
        <end position="438"/>
    </location>
</feature>
<evidence type="ECO:0000313" key="8">
    <source>
        <dbReference type="Proteomes" id="UP000813462"/>
    </source>
</evidence>
<sequence length="481" mass="54118">MCMAEGNTSHGVTESDIISMKEALHAQQHLLQKLYAELDEEREASSTAASEALSMILRLQGEKAAVHMESSQYKRLAEEKICHAEESMAIFEDIIYQKEMEIASLEFQIQAYKCKLLSLGCTDLGGASDNRFPESLLLQGSNLCNGETSGNIRRLSSLPPILLKDSQQKKSITEKESSTISITDMVPKEMDLEVNVQSLNTEKKSGNSAGGNFNTYWEQIKMLDERVKEISSSKSAGRDKSIIKSASRICSLPLQESISKPCDPTRPEIITCLDKEKDNYHQQEEDNASTSCSSNVHDIFEVPQIDDILITREHRKRQESKVASDVEDRLGKPDLVAHDTDELSYKDDADCLKKMLLSTNQESKLCKPRESVDCNVAHVCPKIGVAADSQALFQHLSKRIDRLEGERIRTRHEISYAADEEKQLLREIREQLNVIQAEIHSLRPRKSPPQDDQPLISLMEACNATLLALTKQMNWKNDSQH</sequence>
<dbReference type="Proteomes" id="UP000813462">
    <property type="component" value="Unassembled WGS sequence"/>
</dbReference>
<dbReference type="InterPro" id="IPR007656">
    <property type="entry name" value="GTD-bd"/>
</dbReference>
<evidence type="ECO:0000256" key="2">
    <source>
        <dbReference type="ARBA" id="ARBA00022692"/>
    </source>
</evidence>
<comment type="subcellular location">
    <subcellularLocation>
        <location evidence="1">Membrane</location>
    </subcellularLocation>
</comment>
<evidence type="ECO:0000256" key="3">
    <source>
        <dbReference type="ARBA" id="ARBA00022989"/>
    </source>
</evidence>
<reference evidence="7" key="1">
    <citation type="journal article" date="2021" name="Front. Plant Sci.">
        <title>Chromosome-Scale Genome Assembly for Chinese Sour Jujube and Insights Into Its Genome Evolution and Domestication Signature.</title>
        <authorList>
            <person name="Shen L.-Y."/>
            <person name="Luo H."/>
            <person name="Wang X.-L."/>
            <person name="Wang X.-M."/>
            <person name="Qiu X.-J."/>
            <person name="Liu H."/>
            <person name="Zhou S.-S."/>
            <person name="Jia K.-H."/>
            <person name="Nie S."/>
            <person name="Bao Y.-T."/>
            <person name="Zhang R.-G."/>
            <person name="Yun Q.-Z."/>
            <person name="Chai Y.-H."/>
            <person name="Lu J.-Y."/>
            <person name="Li Y."/>
            <person name="Zhao S.-W."/>
            <person name="Mao J.-F."/>
            <person name="Jia S.-G."/>
            <person name="Mao Y.-M."/>
        </authorList>
    </citation>
    <scope>NUCLEOTIDE SEQUENCE</scope>
    <source>
        <strain evidence="7">AT0</strain>
        <tissue evidence="7">Leaf</tissue>
    </source>
</reference>